<proteinExistence type="inferred from homology"/>
<evidence type="ECO:0000256" key="5">
    <source>
        <dbReference type="ARBA" id="ARBA00023136"/>
    </source>
</evidence>
<dbReference type="Pfam" id="PF12805">
    <property type="entry name" value="FUSC-like"/>
    <property type="match status" value="1"/>
</dbReference>
<evidence type="ECO:0000259" key="9">
    <source>
        <dbReference type="Pfam" id="PF13515"/>
    </source>
</evidence>
<keyword evidence="11" id="KW-1185">Reference proteome</keyword>
<feature type="transmembrane region" description="Helical" evidence="7">
    <location>
        <begin position="446"/>
        <end position="464"/>
    </location>
</feature>
<feature type="transmembrane region" description="Helical" evidence="7">
    <location>
        <begin position="523"/>
        <end position="541"/>
    </location>
</feature>
<keyword evidence="2" id="KW-1003">Cell membrane</keyword>
<dbReference type="KEGG" id="haei:MUN82_21125"/>
<feature type="transmembrane region" description="Helical" evidence="7">
    <location>
        <begin position="138"/>
        <end position="160"/>
    </location>
</feature>
<evidence type="ECO:0000256" key="6">
    <source>
        <dbReference type="ARBA" id="ARBA00043993"/>
    </source>
</evidence>
<feature type="transmembrane region" description="Helical" evidence="7">
    <location>
        <begin position="490"/>
        <end position="511"/>
    </location>
</feature>
<accession>A0A8T9SZY5</accession>
<dbReference type="Proteomes" id="UP000829925">
    <property type="component" value="Chromosome"/>
</dbReference>
<gene>
    <name evidence="10" type="ORF">MUN82_21125</name>
</gene>
<dbReference type="GO" id="GO:0005886">
    <property type="term" value="C:plasma membrane"/>
    <property type="evidence" value="ECO:0007669"/>
    <property type="project" value="UniProtKB-SubCell"/>
</dbReference>
<comment type="similarity">
    <text evidence="6">Belongs to the YccS/YhfK family.</text>
</comment>
<keyword evidence="3 7" id="KW-0812">Transmembrane</keyword>
<dbReference type="PANTHER" id="PTHR30509:SF8">
    <property type="entry name" value="INNER MEMBRANE PROTEIN YCCS"/>
    <property type="match status" value="1"/>
</dbReference>
<feature type="domain" description="Integral membrane bound transporter" evidence="9">
    <location>
        <begin position="415"/>
        <end position="532"/>
    </location>
</feature>
<evidence type="ECO:0000256" key="3">
    <source>
        <dbReference type="ARBA" id="ARBA00022692"/>
    </source>
</evidence>
<evidence type="ECO:0000313" key="10">
    <source>
        <dbReference type="EMBL" id="UOR05416.1"/>
    </source>
</evidence>
<dbReference type="AlphaFoldDB" id="A0A8T9SZY5"/>
<evidence type="ECO:0000313" key="11">
    <source>
        <dbReference type="Proteomes" id="UP000829925"/>
    </source>
</evidence>
<dbReference type="InterPro" id="IPR032692">
    <property type="entry name" value="YccS_N"/>
</dbReference>
<dbReference type="PANTHER" id="PTHR30509">
    <property type="entry name" value="P-HYDROXYBENZOIC ACID EFFLUX PUMP SUBUNIT-RELATED"/>
    <property type="match status" value="1"/>
</dbReference>
<feature type="transmembrane region" description="Helical" evidence="7">
    <location>
        <begin position="401"/>
        <end position="425"/>
    </location>
</feature>
<comment type="subcellular location">
    <subcellularLocation>
        <location evidence="1">Cell membrane</location>
        <topology evidence="1">Multi-pass membrane protein</topology>
    </subcellularLocation>
</comment>
<dbReference type="Pfam" id="PF13515">
    <property type="entry name" value="FUSC_2"/>
    <property type="match status" value="1"/>
</dbReference>
<evidence type="ECO:0000256" key="1">
    <source>
        <dbReference type="ARBA" id="ARBA00004651"/>
    </source>
</evidence>
<evidence type="ECO:0000256" key="2">
    <source>
        <dbReference type="ARBA" id="ARBA00022475"/>
    </source>
</evidence>
<protein>
    <submittedName>
        <fullName evidence="10">FUSC family protein</fullName>
    </submittedName>
</protein>
<feature type="transmembrane region" description="Helical" evidence="7">
    <location>
        <begin position="27"/>
        <end position="56"/>
    </location>
</feature>
<evidence type="ECO:0000256" key="4">
    <source>
        <dbReference type="ARBA" id="ARBA00022989"/>
    </source>
</evidence>
<feature type="domain" description="Integral membrane protein YccS N-terminal" evidence="8">
    <location>
        <begin position="70"/>
        <end position="348"/>
    </location>
</feature>
<keyword evidence="5 7" id="KW-0472">Membrane</keyword>
<feature type="transmembrane region" description="Helical" evidence="7">
    <location>
        <begin position="68"/>
        <end position="88"/>
    </location>
</feature>
<dbReference type="RefSeq" id="WP_245093580.1">
    <property type="nucleotide sequence ID" value="NZ_CP095053.1"/>
</dbReference>
<dbReference type="InterPro" id="IPR049453">
    <property type="entry name" value="Memb_transporter_dom"/>
</dbReference>
<feature type="transmembrane region" description="Helical" evidence="7">
    <location>
        <begin position="100"/>
        <end position="126"/>
    </location>
</feature>
<organism evidence="10 11">
    <name type="scientific">Hymenobacter aerilatus</name>
    <dbReference type="NCBI Taxonomy" id="2932251"/>
    <lineage>
        <taxon>Bacteria</taxon>
        <taxon>Pseudomonadati</taxon>
        <taxon>Bacteroidota</taxon>
        <taxon>Cytophagia</taxon>
        <taxon>Cytophagales</taxon>
        <taxon>Hymenobacteraceae</taxon>
        <taxon>Hymenobacter</taxon>
    </lineage>
</organism>
<name>A0A8T9SZY5_9BACT</name>
<evidence type="ECO:0000259" key="8">
    <source>
        <dbReference type="Pfam" id="PF12805"/>
    </source>
</evidence>
<dbReference type="EMBL" id="CP095053">
    <property type="protein sequence ID" value="UOR05416.1"/>
    <property type="molecule type" value="Genomic_DNA"/>
</dbReference>
<keyword evidence="4 7" id="KW-1133">Transmembrane helix</keyword>
<reference evidence="10 11" key="1">
    <citation type="submission" date="2022-04" db="EMBL/GenBank/DDBJ databases">
        <title>Hymenobacter sp. isolated from the air.</title>
        <authorList>
            <person name="Won M."/>
            <person name="Lee C.-M."/>
            <person name="Woen H.-Y."/>
            <person name="Kwon S.-W."/>
        </authorList>
    </citation>
    <scope>NUCLEOTIDE SEQUENCE [LARGE SCALE GENOMIC DNA]</scope>
    <source>
        <strain evidence="11">5413 J-13</strain>
    </source>
</reference>
<evidence type="ECO:0000256" key="7">
    <source>
        <dbReference type="SAM" id="Phobius"/>
    </source>
</evidence>
<sequence length="734" mass="81242">MSTFFRNLHYFFASQDFSDGLRTTVGILTPALVCALLGHLEIGMTLSLGAVGVSVTDTPGPVKHKRNGMLYGALFVFVTTLLTGLARLHPVTLGIEITVLSFFFSMLLVYGARAGAVGTAALLLMILQMDKPLAPAQVLPNALLVLAGGLWYMALALAFFRVLPYRAAQQALGENIHAVADFLRIKAEFYRTTTNLDDDYRRLVAQQVTVSEKQDATREIMFKTRRLVQESTRTSRRLVLTFVDMVDLYDHITATYFDNAAIREKFGPTGILEEIATVIERLADELDAISFAIQTNRTHRRTTDLTAQLEHLKTRIDALTGDEQVGSTLVLKKVLVSLRSLTQRVQDIVKYFHADAELPKVARAANAREYARFVSPLRFSWEALRDNLTLSSSHFRHAARVMLACVFGFLVSKLFFTGHHSYWVLMTSTLMLKPSFSLTKQRNYQRILGTVVGGVIGVAVLVLLPTHPRVQFGLLVVFMLTAYSFQRRNYVVMVIFLTPYLLILFSFLGLAYFNVIEERVTDTAVGCAIALAAAYLLFPNWESEQLRNYMRAVLQANMAYLQQIAQRLGGQPPSLTDYKLARKDVYISSANLGAAFQRMLSEPKSKQRHSSDVHRFVVLNHILSSNMATVAASLENGVPQHARDGLRPVKQALSALQRSAQQLEPTMAATTPTPAVAPSLAATAAATLTADDRLLLDQLEFLQKVSSDIGRTTEQVLAEDEAPAYPNGQAVAGG</sequence>